<keyword evidence="4" id="KW-1185">Reference proteome</keyword>
<evidence type="ECO:0000259" key="2">
    <source>
        <dbReference type="Pfam" id="PF05649"/>
    </source>
</evidence>
<dbReference type="InterPro" id="IPR024079">
    <property type="entry name" value="MetalloPept_cat_dom_sf"/>
</dbReference>
<comment type="caution">
    <text evidence="3">The sequence shown here is derived from an EMBL/GenBank/DDBJ whole genome shotgun (WGS) entry which is preliminary data.</text>
</comment>
<dbReference type="InterPro" id="IPR042089">
    <property type="entry name" value="Peptidase_M13_dom_2"/>
</dbReference>
<reference evidence="3 4" key="1">
    <citation type="journal article" date="2018" name="Sci. Rep.">
        <title>Genomic signatures of local adaptation to the degree of environmental predictability in rotifers.</title>
        <authorList>
            <person name="Franch-Gras L."/>
            <person name="Hahn C."/>
            <person name="Garcia-Roger E.M."/>
            <person name="Carmona M.J."/>
            <person name="Serra M."/>
            <person name="Gomez A."/>
        </authorList>
    </citation>
    <scope>NUCLEOTIDE SEQUENCE [LARGE SCALE GENOMIC DNA]</scope>
    <source>
        <strain evidence="3">HYR1</strain>
    </source>
</reference>
<dbReference type="InterPro" id="IPR008753">
    <property type="entry name" value="Peptidase_M13_N"/>
</dbReference>
<dbReference type="OrthoDB" id="6475849at2759"/>
<evidence type="ECO:0000256" key="1">
    <source>
        <dbReference type="SAM" id="Phobius"/>
    </source>
</evidence>
<dbReference type="GO" id="GO:0016485">
    <property type="term" value="P:protein processing"/>
    <property type="evidence" value="ECO:0007669"/>
    <property type="project" value="TreeGrafter"/>
</dbReference>
<keyword evidence="1" id="KW-0812">Transmembrane</keyword>
<dbReference type="Proteomes" id="UP000276133">
    <property type="component" value="Unassembled WGS sequence"/>
</dbReference>
<proteinExistence type="predicted"/>
<protein>
    <submittedName>
        <fullName evidence="3">Neprilysin</fullName>
    </submittedName>
</protein>
<dbReference type="Gene3D" id="1.10.1380.10">
    <property type="entry name" value="Neutral endopeptidase , domain2"/>
    <property type="match status" value="1"/>
</dbReference>
<dbReference type="SUPFAM" id="SSF55486">
    <property type="entry name" value="Metalloproteases ('zincins'), catalytic domain"/>
    <property type="match status" value="1"/>
</dbReference>
<dbReference type="PANTHER" id="PTHR11733:SF240">
    <property type="entry name" value="GH14155P-RELATED"/>
    <property type="match status" value="1"/>
</dbReference>
<dbReference type="GO" id="GO:0004222">
    <property type="term" value="F:metalloendopeptidase activity"/>
    <property type="evidence" value="ECO:0007669"/>
    <property type="project" value="InterPro"/>
</dbReference>
<accession>A0A3M7QD01</accession>
<evidence type="ECO:0000313" key="3">
    <source>
        <dbReference type="EMBL" id="RNA08871.1"/>
    </source>
</evidence>
<dbReference type="PROSITE" id="PS51885">
    <property type="entry name" value="NEPRILYSIN"/>
    <property type="match status" value="1"/>
</dbReference>
<gene>
    <name evidence="3" type="ORF">BpHYR1_020642</name>
</gene>
<dbReference type="AlphaFoldDB" id="A0A3M7QD01"/>
<keyword evidence="1" id="KW-0472">Membrane</keyword>
<dbReference type="STRING" id="10195.A0A3M7QD01"/>
<dbReference type="Pfam" id="PF05649">
    <property type="entry name" value="Peptidase_M13_N"/>
    <property type="match status" value="1"/>
</dbReference>
<dbReference type="GO" id="GO:0005886">
    <property type="term" value="C:plasma membrane"/>
    <property type="evidence" value="ECO:0007669"/>
    <property type="project" value="TreeGrafter"/>
</dbReference>
<evidence type="ECO:0000313" key="4">
    <source>
        <dbReference type="Proteomes" id="UP000276133"/>
    </source>
</evidence>
<sequence>MVDIQDTSDNLVSAKYAERLKKSLAFSLTFIAALAIFIVLVFFFGTYNSPKQETKEICTTQACIKAAAMIINNMNFSADPCEDFFEFTCGNFVHKTRLEDQQIGLSTFQIIDKQLGQSLSDVLTLPESDQDIRPVKDAKRLMQSCLNEKCNFAEFAQILQTSTIIDRILSFLIAKYFLWFSFDALKSVLTMYLYTFQTSPRFSELSSLTKPISSSISDTKLCAISIDSVNLRIPLVYPFRLNKKKISHIENYGETDLMKFIINEFDGWPLFDQILLSLFKSGISPLFNLYVTTSLSNPDIPDPNLLFNRNPNQGFVPDSFDLSPYSLIQGSAPNSDWRHLLYLVDRKPSSTYHI</sequence>
<dbReference type="InterPro" id="IPR000718">
    <property type="entry name" value="Peptidase_M13"/>
</dbReference>
<dbReference type="Gene3D" id="3.40.390.10">
    <property type="entry name" value="Collagenase (Catalytic Domain)"/>
    <property type="match status" value="1"/>
</dbReference>
<name>A0A3M7QD01_BRAPC</name>
<keyword evidence="1" id="KW-1133">Transmembrane helix</keyword>
<dbReference type="EMBL" id="REGN01006600">
    <property type="protein sequence ID" value="RNA08871.1"/>
    <property type="molecule type" value="Genomic_DNA"/>
</dbReference>
<feature type="transmembrane region" description="Helical" evidence="1">
    <location>
        <begin position="24"/>
        <end position="45"/>
    </location>
</feature>
<organism evidence="3 4">
    <name type="scientific">Brachionus plicatilis</name>
    <name type="common">Marine rotifer</name>
    <name type="synonym">Brachionus muelleri</name>
    <dbReference type="NCBI Taxonomy" id="10195"/>
    <lineage>
        <taxon>Eukaryota</taxon>
        <taxon>Metazoa</taxon>
        <taxon>Spiralia</taxon>
        <taxon>Gnathifera</taxon>
        <taxon>Rotifera</taxon>
        <taxon>Eurotatoria</taxon>
        <taxon>Monogononta</taxon>
        <taxon>Pseudotrocha</taxon>
        <taxon>Ploima</taxon>
        <taxon>Brachionidae</taxon>
        <taxon>Brachionus</taxon>
    </lineage>
</organism>
<dbReference type="PANTHER" id="PTHR11733">
    <property type="entry name" value="ZINC METALLOPROTEASE FAMILY M13 NEPRILYSIN-RELATED"/>
    <property type="match status" value="1"/>
</dbReference>
<feature type="domain" description="Peptidase M13 N-terminal" evidence="2">
    <location>
        <begin position="80"/>
        <end position="297"/>
    </location>
</feature>